<feature type="transmembrane region" description="Helical" evidence="1">
    <location>
        <begin position="6"/>
        <end position="26"/>
    </location>
</feature>
<dbReference type="OrthoDB" id="5329211at2"/>
<organism evidence="3 4">
    <name type="scientific">Helicobacter suis</name>
    <dbReference type="NCBI Taxonomy" id="104628"/>
    <lineage>
        <taxon>Bacteria</taxon>
        <taxon>Pseudomonadati</taxon>
        <taxon>Campylobacterota</taxon>
        <taxon>Epsilonproteobacteria</taxon>
        <taxon>Campylobacterales</taxon>
        <taxon>Helicobacteraceae</taxon>
        <taxon>Helicobacter</taxon>
    </lineage>
</organism>
<reference evidence="2 5" key="2">
    <citation type="submission" date="2020-04" db="EMBL/GenBank/DDBJ databases">
        <title>Genomic analysis of gastric non-Helicobacter pylori Helicobacters isolated in Japan.</title>
        <authorList>
            <person name="Suzuki M."/>
            <person name="Rimbara E."/>
        </authorList>
    </citation>
    <scope>NUCLEOTIDE SEQUENCE [LARGE SCALE GENOMIC DNA]</scope>
    <source>
        <strain evidence="2 5">NHP19-0020</strain>
    </source>
</reference>
<dbReference type="PANTHER" id="PTHR30221:SF1">
    <property type="entry name" value="SMALL-CONDUCTANCE MECHANOSENSITIVE CHANNEL"/>
    <property type="match status" value="1"/>
</dbReference>
<evidence type="ECO:0000313" key="4">
    <source>
        <dbReference type="Proteomes" id="UP000317935"/>
    </source>
</evidence>
<dbReference type="PANTHER" id="PTHR30221">
    <property type="entry name" value="SMALL-CONDUCTANCE MECHANOSENSITIVE CHANNEL"/>
    <property type="match status" value="1"/>
</dbReference>
<dbReference type="GO" id="GO:0016020">
    <property type="term" value="C:membrane"/>
    <property type="evidence" value="ECO:0007669"/>
    <property type="project" value="InterPro"/>
</dbReference>
<feature type="transmembrane region" description="Helical" evidence="1">
    <location>
        <begin position="46"/>
        <end position="65"/>
    </location>
</feature>
<dbReference type="Proteomes" id="UP000317935">
    <property type="component" value="Chromosome"/>
</dbReference>
<dbReference type="GO" id="GO:0008381">
    <property type="term" value="F:mechanosensitive monoatomic ion channel activity"/>
    <property type="evidence" value="ECO:0007669"/>
    <property type="project" value="InterPro"/>
</dbReference>
<dbReference type="RefSeq" id="WP_040499182.1">
    <property type="nucleotide sequence ID" value="NZ_AP019774.1"/>
</dbReference>
<keyword evidence="1" id="KW-1133">Transmembrane helix</keyword>
<dbReference type="InterPro" id="IPR045275">
    <property type="entry name" value="MscS_archaea/bacteria_type"/>
</dbReference>
<evidence type="ECO:0000256" key="1">
    <source>
        <dbReference type="SAM" id="Phobius"/>
    </source>
</evidence>
<accession>A0A6J4CWB2</accession>
<keyword evidence="1" id="KW-0812">Transmembrane</keyword>
<dbReference type="SUPFAM" id="SSF82689">
    <property type="entry name" value="Mechanosensitive channel protein MscS (YggB), C-terminal domain"/>
    <property type="match status" value="1"/>
</dbReference>
<gene>
    <name evidence="2" type="ORF">NHP190020_00190</name>
    <name evidence="3" type="ORF">SNTW_00190</name>
</gene>
<name>A0A6J4CWB2_9HELI</name>
<protein>
    <recommendedName>
        <fullName evidence="6">Mechanosensitive ion channel protein MscS</fullName>
    </recommendedName>
</protein>
<evidence type="ECO:0000313" key="2">
    <source>
        <dbReference type="EMBL" id="BCD44980.1"/>
    </source>
</evidence>
<keyword evidence="1" id="KW-0472">Membrane</keyword>
<sequence>MIIGYIIGIFIVACVFLLAMALYLYIGLRGRRPYEDERAYHIRRAMYLFVITFIILIVGVAMGFYKWPIPSALFATWLGLTMRSAISNFFAFLTIIFCKVIQEGDRLKIAKDSNTYVGKLVKTSMFHLVLLEEITPDTYLKGDGKAGRLIHVPNHYIFTGLLVKYGYQKNEVIWDSLEFLLAFKSDYERAVEIAKEIIVRYSDKEAAKRQYQEMRPEYALQKDIKTDPRVFIMPEKEGAHLYVFYIANIVDPNKTLEVRSEISIAIMKKLEEEGIFMANANRK</sequence>
<evidence type="ECO:0000313" key="3">
    <source>
        <dbReference type="EMBL" id="BCD69374.1"/>
    </source>
</evidence>
<proteinExistence type="predicted"/>
<keyword evidence="5" id="KW-1185">Reference proteome</keyword>
<evidence type="ECO:0008006" key="6">
    <source>
        <dbReference type="Google" id="ProtNLM"/>
    </source>
</evidence>
<dbReference type="EMBL" id="AP019774">
    <property type="protein sequence ID" value="BCD69374.1"/>
    <property type="molecule type" value="Genomic_DNA"/>
</dbReference>
<reference evidence="3 4" key="1">
    <citation type="submission" date="2019-06" db="EMBL/GenBank/DDBJ databases">
        <title>Complete genome sequence of Helicobacter suis SNTW101c.</title>
        <authorList>
            <person name="Rimbara E."/>
            <person name="Suzuki M."/>
            <person name="Matsui H."/>
            <person name="Nakamura M."/>
            <person name="Mori S."/>
            <person name="Shibayama K."/>
        </authorList>
    </citation>
    <scope>NUCLEOTIDE SEQUENCE [LARGE SCALE GENOMIC DNA]</scope>
    <source>
        <strain evidence="3 4">SNTW101c</strain>
    </source>
</reference>
<dbReference type="InterPro" id="IPR011066">
    <property type="entry name" value="MscS_channel_C_sf"/>
</dbReference>
<dbReference type="EMBL" id="AP023036">
    <property type="protein sequence ID" value="BCD44980.1"/>
    <property type="molecule type" value="Genomic_DNA"/>
</dbReference>
<dbReference type="AlphaFoldDB" id="A0A6J4CWB2"/>
<feature type="transmembrane region" description="Helical" evidence="1">
    <location>
        <begin position="85"/>
        <end position="101"/>
    </location>
</feature>
<dbReference type="Proteomes" id="UP000509742">
    <property type="component" value="Chromosome"/>
</dbReference>
<evidence type="ECO:0000313" key="5">
    <source>
        <dbReference type="Proteomes" id="UP000509742"/>
    </source>
</evidence>